<sequence length="219" mass="25619">MTTLISIEPMQAKYNEQVSRLLVYGFGDKFRTLMKMGNDELALFFEHLLEHFPSEPASQRLVALQDGKVIGTLSFKRKPDHDMKQGQKQRTLSCKCFNKVSKWNLIKLLIGLYLLDHRPQVGECYITDIAVHPDHRSQGVGRLLLQRVQDFVQTEPSLYVLSLYVSGKNPRAKHLYEQLSFRTHSQGTSIMRQLVIKEPRWDYMQMELDQERRRVPEQI</sequence>
<organism evidence="4 5">
    <name type="scientific">Paenibacillus lutimineralis</name>
    <dbReference type="NCBI Taxonomy" id="2707005"/>
    <lineage>
        <taxon>Bacteria</taxon>
        <taxon>Bacillati</taxon>
        <taxon>Bacillota</taxon>
        <taxon>Bacilli</taxon>
        <taxon>Bacillales</taxon>
        <taxon>Paenibacillaceae</taxon>
        <taxon>Paenibacillus</taxon>
    </lineage>
</organism>
<dbReference type="RefSeq" id="WP_127003774.1">
    <property type="nucleotide sequence ID" value="NZ_CP034346.1"/>
</dbReference>
<evidence type="ECO:0000256" key="2">
    <source>
        <dbReference type="ARBA" id="ARBA00023315"/>
    </source>
</evidence>
<dbReference type="SUPFAM" id="SSF55729">
    <property type="entry name" value="Acyl-CoA N-acyltransferases (Nat)"/>
    <property type="match status" value="1"/>
</dbReference>
<evidence type="ECO:0000313" key="5">
    <source>
        <dbReference type="Proteomes" id="UP000270678"/>
    </source>
</evidence>
<dbReference type="AlphaFoldDB" id="A0A3Q9ICQ0"/>
<name>A0A3Q9ICQ0_9BACL</name>
<dbReference type="Pfam" id="PF00583">
    <property type="entry name" value="Acetyltransf_1"/>
    <property type="match status" value="1"/>
</dbReference>
<dbReference type="InterPro" id="IPR016181">
    <property type="entry name" value="Acyl_CoA_acyltransferase"/>
</dbReference>
<dbReference type="KEGG" id="plut:EI981_27670"/>
<protein>
    <submittedName>
        <fullName evidence="4">GNAT family N-acetyltransferase</fullName>
    </submittedName>
</protein>
<reference evidence="5" key="1">
    <citation type="submission" date="2018-12" db="EMBL/GenBank/DDBJ databases">
        <title>Complete genome sequence of Paenibacillus sp. MBLB1234.</title>
        <authorList>
            <person name="Nam Y.-D."/>
            <person name="Kang J."/>
            <person name="Chung W.-H."/>
            <person name="Park Y.S."/>
        </authorList>
    </citation>
    <scope>NUCLEOTIDE SEQUENCE [LARGE SCALE GENOMIC DNA]</scope>
    <source>
        <strain evidence="5">MBLB1234</strain>
    </source>
</reference>
<dbReference type="GO" id="GO:0016747">
    <property type="term" value="F:acyltransferase activity, transferring groups other than amino-acyl groups"/>
    <property type="evidence" value="ECO:0007669"/>
    <property type="project" value="InterPro"/>
</dbReference>
<dbReference type="PROSITE" id="PS51186">
    <property type="entry name" value="GNAT"/>
    <property type="match status" value="1"/>
</dbReference>
<dbReference type="InterPro" id="IPR050680">
    <property type="entry name" value="YpeA/RimI_acetyltransf"/>
</dbReference>
<dbReference type="Gene3D" id="3.40.630.30">
    <property type="match status" value="1"/>
</dbReference>
<evidence type="ECO:0000313" key="4">
    <source>
        <dbReference type="EMBL" id="AZS17840.1"/>
    </source>
</evidence>
<dbReference type="InterPro" id="IPR000182">
    <property type="entry name" value="GNAT_dom"/>
</dbReference>
<keyword evidence="1 4" id="KW-0808">Transferase</keyword>
<keyword evidence="5" id="KW-1185">Reference proteome</keyword>
<keyword evidence="2" id="KW-0012">Acyltransferase</keyword>
<gene>
    <name evidence="4" type="ORF">EI981_27670</name>
</gene>
<dbReference type="EMBL" id="CP034346">
    <property type="protein sequence ID" value="AZS17840.1"/>
    <property type="molecule type" value="Genomic_DNA"/>
</dbReference>
<accession>A0A3Q9ICQ0</accession>
<evidence type="ECO:0000256" key="1">
    <source>
        <dbReference type="ARBA" id="ARBA00022679"/>
    </source>
</evidence>
<dbReference type="PANTHER" id="PTHR43420">
    <property type="entry name" value="ACETYLTRANSFERASE"/>
    <property type="match status" value="1"/>
</dbReference>
<dbReference type="OrthoDB" id="5319888at2"/>
<dbReference type="CDD" id="cd04301">
    <property type="entry name" value="NAT_SF"/>
    <property type="match status" value="1"/>
</dbReference>
<evidence type="ECO:0000259" key="3">
    <source>
        <dbReference type="PROSITE" id="PS51186"/>
    </source>
</evidence>
<proteinExistence type="predicted"/>
<dbReference type="Proteomes" id="UP000270678">
    <property type="component" value="Chromosome"/>
</dbReference>
<feature type="domain" description="N-acetyltransferase" evidence="3">
    <location>
        <begin position="5"/>
        <end position="209"/>
    </location>
</feature>